<accession>A0A2P9HNU0</accession>
<feature type="domain" description="TfoX N-terminal" evidence="2">
    <location>
        <begin position="8"/>
        <end position="102"/>
    </location>
</feature>
<organism evidence="3 4">
    <name type="scientific">Ochrobactrum soli</name>
    <dbReference type="NCBI Taxonomy" id="2448455"/>
    <lineage>
        <taxon>Bacteria</taxon>
        <taxon>Pseudomonadati</taxon>
        <taxon>Pseudomonadota</taxon>
        <taxon>Alphaproteobacteria</taxon>
        <taxon>Hyphomicrobiales</taxon>
        <taxon>Brucellaceae</taxon>
        <taxon>Brucella/Ochrobactrum group</taxon>
        <taxon>Ochrobactrum</taxon>
    </lineage>
</organism>
<dbReference type="SUPFAM" id="SSF159894">
    <property type="entry name" value="YgaC/TfoX-N like"/>
    <property type="match status" value="1"/>
</dbReference>
<proteinExistence type="predicted"/>
<evidence type="ECO:0000313" key="4">
    <source>
        <dbReference type="Proteomes" id="UP000246073"/>
    </source>
</evidence>
<dbReference type="InterPro" id="IPR007076">
    <property type="entry name" value="TfoX_N"/>
</dbReference>
<dbReference type="Pfam" id="PF04993">
    <property type="entry name" value="TfoX_N"/>
    <property type="match status" value="1"/>
</dbReference>
<dbReference type="Gene3D" id="3.30.1460.30">
    <property type="entry name" value="YgaC/TfoX-N like chaperone"/>
    <property type="match status" value="1"/>
</dbReference>
<evidence type="ECO:0000256" key="1">
    <source>
        <dbReference type="SAM" id="MobiDB-lite"/>
    </source>
</evidence>
<evidence type="ECO:0000259" key="2">
    <source>
        <dbReference type="Pfam" id="PF04993"/>
    </source>
</evidence>
<name>A0A2P9HNU0_9HYPH</name>
<reference evidence="4" key="1">
    <citation type="submission" date="2017-12" db="EMBL/GenBank/DDBJ databases">
        <authorList>
            <person name="Diaz M."/>
        </authorList>
    </citation>
    <scope>NUCLEOTIDE SEQUENCE [LARGE SCALE GENOMIC DNA]</scope>
    <source>
        <strain evidence="4">FI11154</strain>
    </source>
</reference>
<feature type="region of interest" description="Disordered" evidence="1">
    <location>
        <begin position="103"/>
        <end position="123"/>
    </location>
</feature>
<dbReference type="AlphaFoldDB" id="A0A2P9HNU0"/>
<dbReference type="RefSeq" id="WP_109369132.1">
    <property type="nucleotide sequence ID" value="NZ_OOFM01000005.1"/>
</dbReference>
<dbReference type="EMBL" id="OOFM01000005">
    <property type="protein sequence ID" value="SPL65510.1"/>
    <property type="molecule type" value="Genomic_DNA"/>
</dbReference>
<evidence type="ECO:0000313" key="3">
    <source>
        <dbReference type="EMBL" id="SPL65510.1"/>
    </source>
</evidence>
<dbReference type="Proteomes" id="UP000246073">
    <property type="component" value="Unassembled WGS sequence"/>
</dbReference>
<protein>
    <submittedName>
        <fullName evidence="3">Regulator of competence-specific genes</fullName>
    </submittedName>
</protein>
<gene>
    <name evidence="3" type="ORF">OHAE_1377</name>
</gene>
<sequence>MDDETLRDLLQDFGPISIRRMFGGKGIYHQGLIFALVVRDELLFKADALTSPRFIDAGSVQWTYEGRKGGDPIGMPYWSVPGEAFDDPEIMTEWARLAYEAALRSGPSKPQKKSAAKRSFTAE</sequence>